<evidence type="ECO:0000256" key="5">
    <source>
        <dbReference type="SAM" id="Phobius"/>
    </source>
</evidence>
<dbReference type="PROSITE" id="PS50883">
    <property type="entry name" value="EAL"/>
    <property type="match status" value="1"/>
</dbReference>
<dbReference type="Pfam" id="PF00672">
    <property type="entry name" value="HAMP"/>
    <property type="match status" value="1"/>
</dbReference>
<dbReference type="NCBIfam" id="TIGR00229">
    <property type="entry name" value="sensory_box"/>
    <property type="match status" value="1"/>
</dbReference>
<dbReference type="InterPro" id="IPR029787">
    <property type="entry name" value="Nucleotide_cyclase"/>
</dbReference>
<name>A0A557S0Q1_9GAMM</name>
<protein>
    <recommendedName>
        <fullName evidence="2">cyclic-guanylate-specific phosphodiesterase</fullName>
        <ecNumber evidence="2">3.1.4.52</ecNumber>
    </recommendedName>
</protein>
<dbReference type="PANTHER" id="PTHR44757:SF2">
    <property type="entry name" value="BIOFILM ARCHITECTURE MAINTENANCE PROTEIN MBAA"/>
    <property type="match status" value="1"/>
</dbReference>
<evidence type="ECO:0000313" key="11">
    <source>
        <dbReference type="EMBL" id="TVO70928.1"/>
    </source>
</evidence>
<feature type="domain" description="PAS" evidence="6">
    <location>
        <begin position="415"/>
        <end position="459"/>
    </location>
</feature>
<comment type="caution">
    <text evidence="11">The sequence shown here is derived from an EMBL/GenBank/DDBJ whole genome shotgun (WGS) entry which is preliminary data.</text>
</comment>
<dbReference type="InterPro" id="IPR035919">
    <property type="entry name" value="EAL_sf"/>
</dbReference>
<dbReference type="PANTHER" id="PTHR44757">
    <property type="entry name" value="DIGUANYLATE CYCLASE DGCP"/>
    <property type="match status" value="1"/>
</dbReference>
<dbReference type="SMART" id="SM00052">
    <property type="entry name" value="EAL"/>
    <property type="match status" value="1"/>
</dbReference>
<dbReference type="AlphaFoldDB" id="A0A557S0Q1"/>
<dbReference type="SMART" id="SM00267">
    <property type="entry name" value="GGDEF"/>
    <property type="match status" value="1"/>
</dbReference>
<dbReference type="FunFam" id="3.30.70.270:FF:000001">
    <property type="entry name" value="Diguanylate cyclase domain protein"/>
    <property type="match status" value="1"/>
</dbReference>
<dbReference type="CDD" id="cd00130">
    <property type="entry name" value="PAS"/>
    <property type="match status" value="1"/>
</dbReference>
<evidence type="ECO:0000259" key="10">
    <source>
        <dbReference type="PROSITE" id="PS50887"/>
    </source>
</evidence>
<evidence type="ECO:0000259" key="9">
    <source>
        <dbReference type="PROSITE" id="PS50885"/>
    </source>
</evidence>
<dbReference type="Gene3D" id="3.20.20.450">
    <property type="entry name" value="EAL domain"/>
    <property type="match status" value="1"/>
</dbReference>
<dbReference type="Pfam" id="PF00990">
    <property type="entry name" value="GGDEF"/>
    <property type="match status" value="1"/>
</dbReference>
<dbReference type="OrthoDB" id="8553030at2"/>
<sequence>MSWFQNLICHIKIRRLLLMVLGLLSLVAISALIWNGLTVLEQHRTASRLTLNSQLADQSLFLTNELAIERGLTSTLLASDELPNPDGLIRITEQRQRVDGRFQAFLRPLKSHYNPNSSEPLHTAYDTLLGHFQQLSRLRGSIDALFMGNQDRDTSLQWFGLISGIIDDIARLQRRIISRSQDAGYVVAQGQQLRSLFFRMTEAAGRERALIGRAIALKDVLSDDQLTELVDYQEALHNGEKQIMVLAEQYPKTESLKNALERFKRIYLGDFEEIRTKVLTASAKRDPYPVSELVWFSEASRAVDTITELSEAFNQHIRSDTAAIQQSANNTVVALVATVLLVLVLFALAYLITYRRILIPLRVLDKAAKTIEKGDLKQRVSVDAQDEFGRLGKSFEQMRQSLLEDRENRELVEQELRKLHQAIEQSVSSLVITDAEGVTEYVNHRFELTTGFRQEEIIGHKYNQVRSGQTPMSVYDELWQTIKAGDIWEGELLNKKKNGELFWELVSISPVRDRLGTITHFIGMQHDITQRKAMEERLNYLAYHDDLTGLPNRTLLSDRFNQLTSQSKRHAKKIALLMLDLNRFKLINDSLGHETGDRVLVEIGSRLLRMARTGDTIARYGGDEFVVLLPDIESINAVTEIARRINFTISTPLEIDERILHVSCSVGVAIWPNDGEKLDNLLSNADAAMYQAKTRSGEKLQFFTEELNNQVQHRMNMESDLREAIDHGELELYYQPQLNLASHTITGMEALLRWHHPKHGMVPPDQFIHLAEETGLILPIGEWVLNQACNQLKQFQEMGFSNLVVAVNVSVRQLEGQNMTLFIKQILNKTGIKPACLEIEITESVMMEDPERMIVSLRELKQLGIRLALDDFGTGHSSLSYLQRFPFDKLKIDRAFIRNIIESPDDAAIAMTIGAMAKSLKLEVIAEGVETEEQMEFLKKCGCNEIQGYLISRPVPANQFARLLSKYRPPLHLAKPSKKP</sequence>
<evidence type="ECO:0000256" key="2">
    <source>
        <dbReference type="ARBA" id="ARBA00012282"/>
    </source>
</evidence>
<feature type="transmembrane region" description="Helical" evidence="5">
    <location>
        <begin position="332"/>
        <end position="352"/>
    </location>
</feature>
<keyword evidence="12" id="KW-1185">Reference proteome</keyword>
<dbReference type="SMART" id="SM00304">
    <property type="entry name" value="HAMP"/>
    <property type="match status" value="1"/>
</dbReference>
<evidence type="ECO:0000259" key="8">
    <source>
        <dbReference type="PROSITE" id="PS50883"/>
    </source>
</evidence>
<evidence type="ECO:0000259" key="6">
    <source>
        <dbReference type="PROSITE" id="PS50112"/>
    </source>
</evidence>
<dbReference type="SMART" id="SM00086">
    <property type="entry name" value="PAC"/>
    <property type="match status" value="1"/>
</dbReference>
<accession>A0A557S0Q1</accession>
<dbReference type="GO" id="GO:0007165">
    <property type="term" value="P:signal transduction"/>
    <property type="evidence" value="ECO:0007669"/>
    <property type="project" value="InterPro"/>
</dbReference>
<feature type="domain" description="PAC" evidence="7">
    <location>
        <begin position="486"/>
        <end position="540"/>
    </location>
</feature>
<dbReference type="SUPFAM" id="SSF158472">
    <property type="entry name" value="HAMP domain-like"/>
    <property type="match status" value="1"/>
</dbReference>
<dbReference type="InterPro" id="IPR013767">
    <property type="entry name" value="PAS_fold"/>
</dbReference>
<evidence type="ECO:0000313" key="12">
    <source>
        <dbReference type="Proteomes" id="UP000316649"/>
    </source>
</evidence>
<dbReference type="InterPro" id="IPR001610">
    <property type="entry name" value="PAC"/>
</dbReference>
<dbReference type="CDD" id="cd06225">
    <property type="entry name" value="HAMP"/>
    <property type="match status" value="1"/>
</dbReference>
<comment type="cofactor">
    <cofactor evidence="1">
        <name>Mg(2+)</name>
        <dbReference type="ChEBI" id="CHEBI:18420"/>
    </cofactor>
</comment>
<feature type="domain" description="GGDEF" evidence="10">
    <location>
        <begin position="572"/>
        <end position="705"/>
    </location>
</feature>
<keyword evidence="5" id="KW-0812">Transmembrane</keyword>
<dbReference type="CDD" id="cd01949">
    <property type="entry name" value="GGDEF"/>
    <property type="match status" value="1"/>
</dbReference>
<keyword evidence="5" id="KW-1133">Transmembrane helix</keyword>
<dbReference type="InterPro" id="IPR013587">
    <property type="entry name" value="Nitrate/nitrite_sensing"/>
</dbReference>
<dbReference type="GO" id="GO:0071732">
    <property type="term" value="P:cellular response to nitric oxide"/>
    <property type="evidence" value="ECO:0007669"/>
    <property type="project" value="UniProtKB-ARBA"/>
</dbReference>
<dbReference type="SUPFAM" id="SSF55785">
    <property type="entry name" value="PYP-like sensor domain (PAS domain)"/>
    <property type="match status" value="1"/>
</dbReference>
<dbReference type="NCBIfam" id="TIGR00254">
    <property type="entry name" value="GGDEF"/>
    <property type="match status" value="1"/>
</dbReference>
<evidence type="ECO:0000256" key="1">
    <source>
        <dbReference type="ARBA" id="ARBA00001946"/>
    </source>
</evidence>
<dbReference type="SUPFAM" id="SSF141868">
    <property type="entry name" value="EAL domain-like"/>
    <property type="match status" value="1"/>
</dbReference>
<feature type="domain" description="EAL" evidence="8">
    <location>
        <begin position="714"/>
        <end position="968"/>
    </location>
</feature>
<dbReference type="Pfam" id="PF00563">
    <property type="entry name" value="EAL"/>
    <property type="match status" value="1"/>
</dbReference>
<organism evidence="11 12">
    <name type="scientific">Sedimenticola selenatireducens</name>
    <dbReference type="NCBI Taxonomy" id="191960"/>
    <lineage>
        <taxon>Bacteria</taxon>
        <taxon>Pseudomonadati</taxon>
        <taxon>Pseudomonadota</taxon>
        <taxon>Gammaproteobacteria</taxon>
        <taxon>Chromatiales</taxon>
        <taxon>Sedimenticolaceae</taxon>
        <taxon>Sedimenticola</taxon>
    </lineage>
</organism>
<dbReference type="Gene3D" id="6.10.340.10">
    <property type="match status" value="1"/>
</dbReference>
<dbReference type="GO" id="GO:0006355">
    <property type="term" value="P:regulation of DNA-templated transcription"/>
    <property type="evidence" value="ECO:0007669"/>
    <property type="project" value="InterPro"/>
</dbReference>
<dbReference type="RefSeq" id="WP_144360065.1">
    <property type="nucleotide sequence ID" value="NZ_VMNH01000023.1"/>
</dbReference>
<dbReference type="EMBL" id="VMNH01000023">
    <property type="protein sequence ID" value="TVO70928.1"/>
    <property type="molecule type" value="Genomic_DNA"/>
</dbReference>
<gene>
    <name evidence="11" type="ORF">FHP88_15870</name>
</gene>
<dbReference type="Gene3D" id="3.30.450.20">
    <property type="entry name" value="PAS domain"/>
    <property type="match status" value="1"/>
</dbReference>
<evidence type="ECO:0000256" key="3">
    <source>
        <dbReference type="ARBA" id="ARBA00022636"/>
    </source>
</evidence>
<dbReference type="InterPro" id="IPR052155">
    <property type="entry name" value="Biofilm_reg_signaling"/>
</dbReference>
<dbReference type="InterPro" id="IPR043128">
    <property type="entry name" value="Rev_trsase/Diguanyl_cyclase"/>
</dbReference>
<dbReference type="PROSITE" id="PS50887">
    <property type="entry name" value="GGDEF"/>
    <property type="match status" value="1"/>
</dbReference>
<dbReference type="EC" id="3.1.4.52" evidence="2"/>
<dbReference type="InterPro" id="IPR000700">
    <property type="entry name" value="PAS-assoc_C"/>
</dbReference>
<evidence type="ECO:0000256" key="4">
    <source>
        <dbReference type="ARBA" id="ARBA00051114"/>
    </source>
</evidence>
<comment type="catalytic activity">
    <reaction evidence="4">
        <text>3',3'-c-di-GMP + H2O = 5'-phosphoguanylyl(3'-&gt;5')guanosine + H(+)</text>
        <dbReference type="Rhea" id="RHEA:24902"/>
        <dbReference type="ChEBI" id="CHEBI:15377"/>
        <dbReference type="ChEBI" id="CHEBI:15378"/>
        <dbReference type="ChEBI" id="CHEBI:58754"/>
        <dbReference type="ChEBI" id="CHEBI:58805"/>
        <dbReference type="EC" id="3.1.4.52"/>
    </reaction>
    <physiologicalReaction direction="left-to-right" evidence="4">
        <dbReference type="Rhea" id="RHEA:24903"/>
    </physiologicalReaction>
</comment>
<dbReference type="CDD" id="cd01948">
    <property type="entry name" value="EAL"/>
    <property type="match status" value="1"/>
</dbReference>
<evidence type="ECO:0000259" key="7">
    <source>
        <dbReference type="PROSITE" id="PS50113"/>
    </source>
</evidence>
<dbReference type="Gene3D" id="3.30.70.270">
    <property type="match status" value="1"/>
</dbReference>
<dbReference type="PROSITE" id="PS50112">
    <property type="entry name" value="PAS"/>
    <property type="match status" value="1"/>
</dbReference>
<dbReference type="Pfam" id="PF00989">
    <property type="entry name" value="PAS"/>
    <property type="match status" value="1"/>
</dbReference>
<dbReference type="InterPro" id="IPR001633">
    <property type="entry name" value="EAL_dom"/>
</dbReference>
<keyword evidence="3" id="KW-0973">c-di-GMP</keyword>
<dbReference type="InterPro" id="IPR035965">
    <property type="entry name" value="PAS-like_dom_sf"/>
</dbReference>
<dbReference type="GO" id="GO:0016020">
    <property type="term" value="C:membrane"/>
    <property type="evidence" value="ECO:0007669"/>
    <property type="project" value="InterPro"/>
</dbReference>
<dbReference type="PROSITE" id="PS50885">
    <property type="entry name" value="HAMP"/>
    <property type="match status" value="1"/>
</dbReference>
<dbReference type="PROSITE" id="PS50113">
    <property type="entry name" value="PAC"/>
    <property type="match status" value="1"/>
</dbReference>
<keyword evidence="5" id="KW-0472">Membrane</keyword>
<dbReference type="InterPro" id="IPR000160">
    <property type="entry name" value="GGDEF_dom"/>
</dbReference>
<dbReference type="Proteomes" id="UP000316649">
    <property type="component" value="Unassembled WGS sequence"/>
</dbReference>
<dbReference type="InterPro" id="IPR000014">
    <property type="entry name" value="PAS"/>
</dbReference>
<feature type="transmembrane region" description="Helical" evidence="5">
    <location>
        <begin position="16"/>
        <end position="37"/>
    </location>
</feature>
<dbReference type="FunFam" id="3.20.20.450:FF:000001">
    <property type="entry name" value="Cyclic di-GMP phosphodiesterase yahA"/>
    <property type="match status" value="1"/>
</dbReference>
<reference evidence="11 12" key="1">
    <citation type="submission" date="2019-07" db="EMBL/GenBank/DDBJ databases">
        <title>The pathways for chlorine oxyanion respiration interact through the shared metabolite chlorate.</title>
        <authorList>
            <person name="Barnum T.P."/>
            <person name="Cheng Y."/>
            <person name="Hill K.A."/>
            <person name="Lucas L.N."/>
            <person name="Carlson H.K."/>
            <person name="Coates J.D."/>
        </authorList>
    </citation>
    <scope>NUCLEOTIDE SEQUENCE [LARGE SCALE GENOMIC DNA]</scope>
    <source>
        <strain evidence="11 12">BK-1</strain>
    </source>
</reference>
<dbReference type="Pfam" id="PF08376">
    <property type="entry name" value="NIT"/>
    <property type="match status" value="1"/>
</dbReference>
<proteinExistence type="predicted"/>
<dbReference type="InterPro" id="IPR003660">
    <property type="entry name" value="HAMP_dom"/>
</dbReference>
<dbReference type="GO" id="GO:0071111">
    <property type="term" value="F:cyclic-guanylate-specific phosphodiesterase activity"/>
    <property type="evidence" value="ECO:0007669"/>
    <property type="project" value="UniProtKB-EC"/>
</dbReference>
<feature type="domain" description="HAMP" evidence="9">
    <location>
        <begin position="355"/>
        <end position="407"/>
    </location>
</feature>
<dbReference type="SUPFAM" id="SSF55073">
    <property type="entry name" value="Nucleotide cyclase"/>
    <property type="match status" value="1"/>
</dbReference>
<dbReference type="SMART" id="SM00091">
    <property type="entry name" value="PAS"/>
    <property type="match status" value="1"/>
</dbReference>